<evidence type="ECO:0000313" key="2">
    <source>
        <dbReference type="Proteomes" id="UP000815325"/>
    </source>
</evidence>
<dbReference type="Proteomes" id="UP000815325">
    <property type="component" value="Unassembled WGS sequence"/>
</dbReference>
<organism evidence="1 2">
    <name type="scientific">Dunaliella salina</name>
    <name type="common">Green alga</name>
    <name type="synonym">Protococcus salinus</name>
    <dbReference type="NCBI Taxonomy" id="3046"/>
    <lineage>
        <taxon>Eukaryota</taxon>
        <taxon>Viridiplantae</taxon>
        <taxon>Chlorophyta</taxon>
        <taxon>core chlorophytes</taxon>
        <taxon>Chlorophyceae</taxon>
        <taxon>CS clade</taxon>
        <taxon>Chlamydomonadales</taxon>
        <taxon>Dunaliellaceae</taxon>
        <taxon>Dunaliella</taxon>
    </lineage>
</organism>
<name>A0ABQ7GVD4_DUNSA</name>
<dbReference type="Pfam" id="PF05186">
    <property type="entry name" value="Dpy-30"/>
    <property type="match status" value="1"/>
</dbReference>
<protein>
    <submittedName>
        <fullName evidence="1">Uncharacterized protein</fullName>
    </submittedName>
</protein>
<dbReference type="InterPro" id="IPR007858">
    <property type="entry name" value="Dpy-30_motif"/>
</dbReference>
<evidence type="ECO:0000313" key="1">
    <source>
        <dbReference type="EMBL" id="KAF5838559.1"/>
    </source>
</evidence>
<accession>A0ABQ7GVD4</accession>
<proteinExistence type="predicted"/>
<sequence length="125" mass="14307">MDVVKELELYLSKNALETLLETMMTECLRHKPEEPSHYLLKWLIDQNASKGSEEVAIASSSDKQHVAITHPDQATQQYLKDKKLHIIFLELMKLVVKEKPDNVLSFLALEAHQMHKVPPPSLQPP</sequence>
<keyword evidence="2" id="KW-1185">Reference proteome</keyword>
<dbReference type="EMBL" id="MU069574">
    <property type="protein sequence ID" value="KAF5838559.1"/>
    <property type="molecule type" value="Genomic_DNA"/>
</dbReference>
<reference evidence="1" key="1">
    <citation type="submission" date="2017-08" db="EMBL/GenBank/DDBJ databases">
        <authorList>
            <person name="Polle J.E."/>
            <person name="Barry K."/>
            <person name="Cushman J."/>
            <person name="Schmutz J."/>
            <person name="Tran D."/>
            <person name="Hathwaick L.T."/>
            <person name="Yim W.C."/>
            <person name="Jenkins J."/>
            <person name="Mckie-Krisberg Z.M."/>
            <person name="Prochnik S."/>
            <person name="Lindquist E."/>
            <person name="Dockter R.B."/>
            <person name="Adam C."/>
            <person name="Molina H."/>
            <person name="Bunkerborg J."/>
            <person name="Jin E."/>
            <person name="Buchheim M."/>
            <person name="Magnuson J."/>
        </authorList>
    </citation>
    <scope>NUCLEOTIDE SEQUENCE</scope>
    <source>
        <strain evidence="1">CCAP 19/18</strain>
    </source>
</reference>
<gene>
    <name evidence="1" type="ORF">DUNSADRAFT_2620</name>
</gene>
<comment type="caution">
    <text evidence="1">The sequence shown here is derived from an EMBL/GenBank/DDBJ whole genome shotgun (WGS) entry which is preliminary data.</text>
</comment>
<dbReference type="SUPFAM" id="SSF47391">
    <property type="entry name" value="Dimerization-anchoring domain of cAMP-dependent PK regulatory subunit"/>
    <property type="match status" value="1"/>
</dbReference>